<reference evidence="2" key="3">
    <citation type="submission" date="2025-09" db="UniProtKB">
        <authorList>
            <consortium name="Ensembl"/>
        </authorList>
    </citation>
    <scope>IDENTIFICATION</scope>
</reference>
<dbReference type="GeneTree" id="ENSGT00390000016682"/>
<dbReference type="GO" id="GO:0005654">
    <property type="term" value="C:nucleoplasm"/>
    <property type="evidence" value="ECO:0007669"/>
    <property type="project" value="TreeGrafter"/>
</dbReference>
<organism evidence="2 3">
    <name type="scientific">Gasterosteus aculeatus aculeatus</name>
    <name type="common">three-spined stickleback</name>
    <dbReference type="NCBI Taxonomy" id="481459"/>
    <lineage>
        <taxon>Eukaryota</taxon>
        <taxon>Metazoa</taxon>
        <taxon>Chordata</taxon>
        <taxon>Craniata</taxon>
        <taxon>Vertebrata</taxon>
        <taxon>Euteleostomi</taxon>
        <taxon>Actinopterygii</taxon>
        <taxon>Neopterygii</taxon>
        <taxon>Teleostei</taxon>
        <taxon>Neoteleostei</taxon>
        <taxon>Acanthomorphata</taxon>
        <taxon>Eupercaria</taxon>
        <taxon>Perciformes</taxon>
        <taxon>Cottioidei</taxon>
        <taxon>Gasterosteales</taxon>
        <taxon>Gasterosteidae</taxon>
        <taxon>Gasterosteus</taxon>
    </lineage>
</organism>
<dbReference type="PANTHER" id="PTHR14890">
    <property type="entry name" value="FANCONI ANEMIA CORE COMPLEX-ASSOCIATED PROTEIN 100"/>
    <property type="match status" value="1"/>
</dbReference>
<keyword evidence="3" id="KW-1185">Reference proteome</keyword>
<dbReference type="Ensembl" id="ENSGACT00000065824.1">
    <property type="protein sequence ID" value="ENSGACP00000054536.1"/>
    <property type="gene ID" value="ENSGACG00000009690.2"/>
</dbReference>
<dbReference type="Pfam" id="PF15146">
    <property type="entry name" value="FANCAA"/>
    <property type="match status" value="2"/>
</dbReference>
<reference evidence="2" key="2">
    <citation type="submission" date="2025-08" db="UniProtKB">
        <authorList>
            <consortium name="Ensembl"/>
        </authorList>
    </citation>
    <scope>IDENTIFICATION</scope>
</reference>
<dbReference type="GO" id="GO:0043240">
    <property type="term" value="C:Fanconi anaemia nuclear complex"/>
    <property type="evidence" value="ECO:0007669"/>
    <property type="project" value="InterPro"/>
</dbReference>
<dbReference type="GO" id="GO:0036297">
    <property type="term" value="P:interstrand cross-link repair"/>
    <property type="evidence" value="ECO:0007669"/>
    <property type="project" value="InterPro"/>
</dbReference>
<evidence type="ECO:0000313" key="3">
    <source>
        <dbReference type="Proteomes" id="UP000007635"/>
    </source>
</evidence>
<evidence type="ECO:0000313" key="2">
    <source>
        <dbReference type="Ensembl" id="ENSGACP00000054536.1"/>
    </source>
</evidence>
<dbReference type="AlphaFoldDB" id="A0AAQ4QTA7"/>
<reference evidence="2 3" key="1">
    <citation type="journal article" date="2021" name="G3 (Bethesda)">
        <title>Improved contiguity of the threespine stickleback genome using long-read sequencing.</title>
        <authorList>
            <person name="Nath S."/>
            <person name="Shaw D.E."/>
            <person name="White M.A."/>
        </authorList>
    </citation>
    <scope>NUCLEOTIDE SEQUENCE [LARGE SCALE GENOMIC DNA]</scope>
    <source>
        <strain evidence="2 3">Lake Benthic</strain>
    </source>
</reference>
<accession>A0AAQ4QTA7</accession>
<proteinExistence type="predicted"/>
<sequence>VMEGRCAVETWAEFGFSGTPCAPWLQVAFGTDVLLFAGTDEVFVFSSHERKLTVTSIVSSYECVFSYVTIHLCRAGSPPADAHRGPAELKLTSEFLAFAEEGVLSLLLVGSVLLTLSQRRSSWTLTLYGSSDYEVLRSVSLASGVVHNETGTRRRPPLTCVRSSAATPPPSASSSVSDGCLCLEPILFKRLFGIDAALAKSPVVLCGLPDGRLCFLPLRPPGSRLAVLHSLEQPVVFVGASGVTDNGRGHARCLVAVGEQGKVVLIQAEKGGAEGGADRTGFTEGCVPGPVACGCVDEKRLYYSTGSDLLVLDLPEESPERDGPSVEKSRVTHAALQSPSSLNVCRVLALAPPTRSTAGEVELLGLSARGQLQRITLPVDRGDAGWPNAPSTPGGRGVRDLLSAIGDVCERAAALKAAVKSKNQILRRLNQVLNICFLLTADTNTGERDKPIGCRATASWSRLLEEDSLTLTCVLDNSSPYVLERGWTLSVAASPLSGPPAAGGQSPSAHFSFPFHGLHPGETLEVSLPLAAAGQSSLPVTASCSLSFSLAGLLGEEAAALPGLQPGCVSLPLNTLTVDWLHALRVTSPAHGKTPPQSGNTSDAIQAFLRSRRMGCDVGLSLSVVHGRDPSGHPVKLTAKEVKDRTLNPRRFEEETTPTAVEVQVESSSVAAVCGLHHAVLTRIQVPEVTESGALSFSMVSREAR</sequence>
<name>A0AAQ4QTA7_GASAC</name>
<dbReference type="PANTHER" id="PTHR14890:SF1">
    <property type="entry name" value="FANCONI ANEMIA CORE COMPLEX-ASSOCIATED PROTEIN 100"/>
    <property type="match status" value="1"/>
</dbReference>
<dbReference type="Proteomes" id="UP000007635">
    <property type="component" value="Chromosome V"/>
</dbReference>
<evidence type="ECO:0000256" key="1">
    <source>
        <dbReference type="SAM" id="MobiDB-lite"/>
    </source>
</evidence>
<protein>
    <submittedName>
        <fullName evidence="2">FA core complex associated protein 100</fullName>
    </submittedName>
</protein>
<feature type="region of interest" description="Disordered" evidence="1">
    <location>
        <begin position="157"/>
        <end position="176"/>
    </location>
</feature>
<dbReference type="InterPro" id="IPR029251">
    <property type="entry name" value="Faap100"/>
</dbReference>